<dbReference type="EMBL" id="CP021106">
    <property type="protein sequence ID" value="ARO87948.1"/>
    <property type="molecule type" value="Genomic_DNA"/>
</dbReference>
<evidence type="ECO:0000313" key="1">
    <source>
        <dbReference type="EMBL" id="ARO87948.1"/>
    </source>
</evidence>
<name>A0A1W6SQ61_9PROT</name>
<gene>
    <name evidence="1" type="ORF">EBAPG3_009315</name>
</gene>
<dbReference type="AlphaFoldDB" id="A0A1W6SQ61"/>
<reference evidence="1 2" key="1">
    <citation type="journal article" date="2015" name="Int. J. Syst. Evol. Microbiol.">
        <title>Nitrosospira lacus sp. nov., a psychrotolerant, ammonia-oxidizing bacterium from sandy lake sediment.</title>
        <authorList>
            <person name="Urakawa H."/>
            <person name="Garcia J.C."/>
            <person name="Nielsen J.L."/>
            <person name="Le V.Q."/>
            <person name="Kozlowski J.A."/>
            <person name="Stein L.Y."/>
            <person name="Lim C.K."/>
            <person name="Pommerening-Roser A."/>
            <person name="Martens-Habbena W."/>
            <person name="Stahl D.A."/>
            <person name="Klotz M.G."/>
        </authorList>
    </citation>
    <scope>NUCLEOTIDE SEQUENCE [LARGE SCALE GENOMIC DNA]</scope>
    <source>
        <strain evidence="1 2">APG3</strain>
    </source>
</reference>
<organism evidence="1 2">
    <name type="scientific">Nitrosospira lacus</name>
    <dbReference type="NCBI Taxonomy" id="1288494"/>
    <lineage>
        <taxon>Bacteria</taxon>
        <taxon>Pseudomonadati</taxon>
        <taxon>Pseudomonadota</taxon>
        <taxon>Betaproteobacteria</taxon>
        <taxon>Nitrosomonadales</taxon>
        <taxon>Nitrosomonadaceae</taxon>
        <taxon>Nitrosospira</taxon>
    </lineage>
</organism>
<accession>A0A1W6SQ61</accession>
<dbReference type="Proteomes" id="UP000012179">
    <property type="component" value="Chromosome"/>
</dbReference>
<protein>
    <submittedName>
        <fullName evidence="1">Uncharacterized protein</fullName>
    </submittedName>
</protein>
<dbReference type="KEGG" id="nlc:EBAPG3_009315"/>
<proteinExistence type="predicted"/>
<evidence type="ECO:0000313" key="2">
    <source>
        <dbReference type="Proteomes" id="UP000012179"/>
    </source>
</evidence>
<keyword evidence="2" id="KW-1185">Reference proteome</keyword>
<sequence>MKSVWEWINEKNCSLPLETREGIVGGFLMDIQAWDKSSKAPATDRDAEFKEIANHARKLSRLLRKYRGEGGPTFNYFSALIPRKYDKGLKQILHPDLAAKTEDKPEMLRFLWHHLLPPIDEVISGISRSIKEGDSKLSRNFPRKIAAPTAFRTYLIYGVIDRFYGQTGEIPLTLIATFMSAALDDDSITVDTISKSEAMKKIKRGKILGKYH</sequence>